<reference evidence="8 9" key="1">
    <citation type="submission" date="2006-10" db="EMBL/GenBank/DDBJ databases">
        <title>Complete sequence of Syntrophobacter fumaroxidans MPOB.</title>
        <authorList>
            <consortium name="US DOE Joint Genome Institute"/>
            <person name="Copeland A."/>
            <person name="Lucas S."/>
            <person name="Lapidus A."/>
            <person name="Barry K."/>
            <person name="Detter J.C."/>
            <person name="Glavina del Rio T."/>
            <person name="Hammon N."/>
            <person name="Israni S."/>
            <person name="Pitluck S."/>
            <person name="Goltsman E.G."/>
            <person name="Martinez M."/>
            <person name="Schmutz J."/>
            <person name="Larimer F."/>
            <person name="Land M."/>
            <person name="Hauser L."/>
            <person name="Kyrpides N."/>
            <person name="Kim E."/>
            <person name="Boone D.R."/>
            <person name="Brockman F."/>
            <person name="Culley D."/>
            <person name="Ferry J."/>
            <person name="Gunsalus R."/>
            <person name="McInerney M.J."/>
            <person name="Morrison M."/>
            <person name="Plugge C."/>
            <person name="Rohlin L."/>
            <person name="Scholten J."/>
            <person name="Sieber J."/>
            <person name="Stams A.J.M."/>
            <person name="Worm P."/>
            <person name="Henstra A.M."/>
            <person name="Richardson P."/>
        </authorList>
    </citation>
    <scope>NUCLEOTIDE SEQUENCE [LARGE SCALE GENOMIC DNA]</scope>
    <source>
        <strain evidence="9">DSM 10017 / MPOB</strain>
    </source>
</reference>
<sequence length="417" mass="46527">MDKALIPEGLKRCPLPVFGIWALILLAIIGWGVGAGAMVLLKALNVTGLNDYFGFGAYITVDLAIIALGAGAFFSGFLYYGLSRFFPALKELYKIINLAVIIGFVCYTGAIVILLLEIGQPVRGWFPYWHANVHSMLTEVIFCITCYAIVLLIEYVPIILENRKLQEHKAVRVFGHSLHDCMAIFALTGTFLSFFHQGSLGGVAGVLFARPFAFRGGFFIWPWTFFLFILSAIASGPAFTALVCRAIEKVSRKKLVDYSVYELIGKIVAGLLSFYIVLKIIDTLYWAFVQSPEFGFTLGDFYHGSAYGIWLLITEIIICGVIPAAVLLTPKGRKNSFLLFLMFFLDIVGVSLNRYVMTVQAIAAPVMPFDKWEVYMPTVYEVAPSLAMLAYCVLIISLSYRYLPLFPREKELNAVYK</sequence>
<evidence type="ECO:0000256" key="4">
    <source>
        <dbReference type="ARBA" id="ARBA00022692"/>
    </source>
</evidence>
<keyword evidence="5 7" id="KW-1133">Transmembrane helix</keyword>
<dbReference type="GO" id="GO:0005886">
    <property type="term" value="C:plasma membrane"/>
    <property type="evidence" value="ECO:0007669"/>
    <property type="project" value="UniProtKB-SubCell"/>
</dbReference>
<dbReference type="NCBIfam" id="NF041784">
    <property type="entry name" value="mnquin_red_QrcD"/>
    <property type="match status" value="1"/>
</dbReference>
<feature type="transmembrane region" description="Helical" evidence="7">
    <location>
        <begin position="307"/>
        <end position="328"/>
    </location>
</feature>
<evidence type="ECO:0000313" key="8">
    <source>
        <dbReference type="EMBL" id="ABK16307.1"/>
    </source>
</evidence>
<dbReference type="InParanoid" id="A0LFV5"/>
<dbReference type="InterPro" id="IPR005614">
    <property type="entry name" value="NrfD-like"/>
</dbReference>
<keyword evidence="3" id="KW-1003">Cell membrane</keyword>
<evidence type="ECO:0000256" key="7">
    <source>
        <dbReference type="SAM" id="Phobius"/>
    </source>
</evidence>
<dbReference type="HOGENOM" id="CLU_049007_0_0_7"/>
<keyword evidence="6 7" id="KW-0472">Membrane</keyword>
<feature type="transmembrane region" description="Helical" evidence="7">
    <location>
        <begin position="220"/>
        <end position="243"/>
    </location>
</feature>
<dbReference type="Proteomes" id="UP000001784">
    <property type="component" value="Chromosome"/>
</dbReference>
<comment type="subcellular location">
    <subcellularLocation>
        <location evidence="1">Cell membrane</location>
        <topology evidence="1">Multi-pass membrane protein</topology>
    </subcellularLocation>
</comment>
<proteinExistence type="inferred from homology"/>
<dbReference type="Pfam" id="PF03916">
    <property type="entry name" value="NrfD"/>
    <property type="match status" value="1"/>
</dbReference>
<evidence type="ECO:0000313" key="9">
    <source>
        <dbReference type="Proteomes" id="UP000001784"/>
    </source>
</evidence>
<evidence type="ECO:0000256" key="2">
    <source>
        <dbReference type="ARBA" id="ARBA00008929"/>
    </source>
</evidence>
<keyword evidence="9" id="KW-1185">Reference proteome</keyword>
<organism evidence="8 9">
    <name type="scientific">Syntrophobacter fumaroxidans (strain DSM 10017 / MPOB)</name>
    <dbReference type="NCBI Taxonomy" id="335543"/>
    <lineage>
        <taxon>Bacteria</taxon>
        <taxon>Pseudomonadati</taxon>
        <taxon>Thermodesulfobacteriota</taxon>
        <taxon>Syntrophobacteria</taxon>
        <taxon>Syntrophobacterales</taxon>
        <taxon>Syntrophobacteraceae</taxon>
        <taxon>Syntrophobacter</taxon>
    </lineage>
</organism>
<evidence type="ECO:0000256" key="3">
    <source>
        <dbReference type="ARBA" id="ARBA00022475"/>
    </source>
</evidence>
<dbReference type="InterPro" id="IPR053549">
    <property type="entry name" value="NrfD_menaquinone_reductase"/>
</dbReference>
<feature type="transmembrane region" description="Helical" evidence="7">
    <location>
        <begin position="337"/>
        <end position="362"/>
    </location>
</feature>
<name>A0LFV5_SYNFM</name>
<dbReference type="RefSeq" id="WP_011697480.1">
    <property type="nucleotide sequence ID" value="NC_008554.1"/>
</dbReference>
<gene>
    <name evidence="8" type="ordered locus">Sfum_0608</name>
</gene>
<keyword evidence="4 7" id="KW-0812">Transmembrane</keyword>
<accession>A0LFV5</accession>
<dbReference type="EMBL" id="CP000478">
    <property type="protein sequence ID" value="ABK16307.1"/>
    <property type="molecule type" value="Genomic_DNA"/>
</dbReference>
<dbReference type="AlphaFoldDB" id="A0LFV5"/>
<dbReference type="KEGG" id="sfu:Sfum_0608"/>
<evidence type="ECO:0000256" key="6">
    <source>
        <dbReference type="ARBA" id="ARBA00023136"/>
    </source>
</evidence>
<dbReference type="eggNOG" id="COG5557">
    <property type="taxonomic scope" value="Bacteria"/>
</dbReference>
<dbReference type="STRING" id="335543.Sfum_0608"/>
<dbReference type="FunCoup" id="A0LFV5">
    <property type="interactions" value="6"/>
</dbReference>
<comment type="similarity">
    <text evidence="2">Belongs to the NrfD family.</text>
</comment>
<evidence type="ECO:0000256" key="1">
    <source>
        <dbReference type="ARBA" id="ARBA00004651"/>
    </source>
</evidence>
<feature type="transmembrane region" description="Helical" evidence="7">
    <location>
        <begin position="20"/>
        <end position="41"/>
    </location>
</feature>
<feature type="transmembrane region" description="Helical" evidence="7">
    <location>
        <begin position="92"/>
        <end position="116"/>
    </location>
</feature>
<feature type="transmembrane region" description="Helical" evidence="7">
    <location>
        <begin position="53"/>
        <end position="80"/>
    </location>
</feature>
<feature type="transmembrane region" description="Helical" evidence="7">
    <location>
        <begin position="181"/>
        <end position="208"/>
    </location>
</feature>
<evidence type="ECO:0000256" key="5">
    <source>
        <dbReference type="ARBA" id="ARBA00022989"/>
    </source>
</evidence>
<protein>
    <submittedName>
        <fullName evidence="8">Molybdopterin oxidoreductase, transmembrane subunit, putative</fullName>
    </submittedName>
</protein>
<feature type="transmembrane region" description="Helical" evidence="7">
    <location>
        <begin position="382"/>
        <end position="403"/>
    </location>
</feature>
<feature type="transmembrane region" description="Helical" evidence="7">
    <location>
        <begin position="136"/>
        <end position="160"/>
    </location>
</feature>
<feature type="transmembrane region" description="Helical" evidence="7">
    <location>
        <begin position="263"/>
        <end position="287"/>
    </location>
</feature>
<dbReference type="OrthoDB" id="5440262at2"/>